<name>A0A2N5VTK1_9BASI</name>
<organism evidence="2 3">
    <name type="scientific">Puccinia coronata f. sp. avenae</name>
    <dbReference type="NCBI Taxonomy" id="200324"/>
    <lineage>
        <taxon>Eukaryota</taxon>
        <taxon>Fungi</taxon>
        <taxon>Dikarya</taxon>
        <taxon>Basidiomycota</taxon>
        <taxon>Pucciniomycotina</taxon>
        <taxon>Pucciniomycetes</taxon>
        <taxon>Pucciniales</taxon>
        <taxon>Pucciniaceae</taxon>
        <taxon>Puccinia</taxon>
    </lineage>
</organism>
<dbReference type="Proteomes" id="UP000235388">
    <property type="component" value="Unassembled WGS sequence"/>
</dbReference>
<feature type="region of interest" description="Disordered" evidence="1">
    <location>
        <begin position="1"/>
        <end position="25"/>
    </location>
</feature>
<protein>
    <submittedName>
        <fullName evidence="2">Uncharacterized protein</fullName>
    </submittedName>
</protein>
<evidence type="ECO:0000313" key="2">
    <source>
        <dbReference type="EMBL" id="PLW53329.1"/>
    </source>
</evidence>
<reference evidence="2 3" key="1">
    <citation type="submission" date="2017-11" db="EMBL/GenBank/DDBJ databases">
        <title>De novo assembly and phasing of dikaryotic genomes from two isolates of Puccinia coronata f. sp. avenae, the causal agent of oat crown rust.</title>
        <authorList>
            <person name="Miller M.E."/>
            <person name="Zhang Y."/>
            <person name="Omidvar V."/>
            <person name="Sperschneider J."/>
            <person name="Schwessinger B."/>
            <person name="Raley C."/>
            <person name="Palmer J.M."/>
            <person name="Garnica D."/>
            <person name="Upadhyaya N."/>
            <person name="Rathjen J."/>
            <person name="Taylor J.M."/>
            <person name="Park R.F."/>
            <person name="Dodds P.N."/>
            <person name="Hirsch C.D."/>
            <person name="Kianian S.F."/>
            <person name="Figueroa M."/>
        </authorList>
    </citation>
    <scope>NUCLEOTIDE SEQUENCE [LARGE SCALE GENOMIC DNA]</scope>
    <source>
        <strain evidence="2">12NC29</strain>
    </source>
</reference>
<dbReference type="AlphaFoldDB" id="A0A2N5VTK1"/>
<accession>A0A2N5VTK1</accession>
<proteinExistence type="predicted"/>
<evidence type="ECO:0000313" key="3">
    <source>
        <dbReference type="Proteomes" id="UP000235388"/>
    </source>
</evidence>
<keyword evidence="3" id="KW-1185">Reference proteome</keyword>
<gene>
    <name evidence="2" type="ORF">PCANC_13400</name>
</gene>
<sequence>MSTSAREAPPAGKSKHPLPPVPKKLSCAKTKSVTSMDSHCDVYIQRGFSNKVKVDIPTAAPNASGASSTQESYVSPWCQASEDGSVNQGSKAAVVNSIKFPKTIFAFGEALAYKGKHSQVAPEAAHLGMQHAQLAYPTPTITAKGVTNVTSVAATDLAAGGCNQYNPFGGEPITGRSLLPPSVQATRW</sequence>
<comment type="caution">
    <text evidence="2">The sequence shown here is derived from an EMBL/GenBank/DDBJ whole genome shotgun (WGS) entry which is preliminary data.</text>
</comment>
<evidence type="ECO:0000256" key="1">
    <source>
        <dbReference type="SAM" id="MobiDB-lite"/>
    </source>
</evidence>
<dbReference type="EMBL" id="PGCJ01000063">
    <property type="protein sequence ID" value="PLW53329.1"/>
    <property type="molecule type" value="Genomic_DNA"/>
</dbReference>